<dbReference type="AlphaFoldDB" id="A0A0B6ZRP2"/>
<dbReference type="EMBL" id="HACG01024464">
    <property type="protein sequence ID" value="CEK71329.1"/>
    <property type="molecule type" value="Transcribed_RNA"/>
</dbReference>
<feature type="transmembrane region" description="Helical" evidence="1">
    <location>
        <begin position="12"/>
        <end position="31"/>
    </location>
</feature>
<gene>
    <name evidence="2" type="primary">ORF77900</name>
</gene>
<accession>A0A0B6ZRP2</accession>
<reference evidence="2" key="1">
    <citation type="submission" date="2014-12" db="EMBL/GenBank/DDBJ databases">
        <title>Insight into the proteome of Arion vulgaris.</title>
        <authorList>
            <person name="Aradska J."/>
            <person name="Bulat T."/>
            <person name="Smidak R."/>
            <person name="Sarate P."/>
            <person name="Gangsoo J."/>
            <person name="Sialana F."/>
            <person name="Bilban M."/>
            <person name="Lubec G."/>
        </authorList>
    </citation>
    <scope>NUCLEOTIDE SEQUENCE</scope>
    <source>
        <tissue evidence="2">Skin</tissue>
    </source>
</reference>
<protein>
    <submittedName>
        <fullName evidence="2">Uncharacterized protein</fullName>
    </submittedName>
</protein>
<name>A0A0B6ZRP2_9EUPU</name>
<keyword evidence="1" id="KW-0472">Membrane</keyword>
<keyword evidence="1" id="KW-0812">Transmembrane</keyword>
<organism evidence="2">
    <name type="scientific">Arion vulgaris</name>
    <dbReference type="NCBI Taxonomy" id="1028688"/>
    <lineage>
        <taxon>Eukaryota</taxon>
        <taxon>Metazoa</taxon>
        <taxon>Spiralia</taxon>
        <taxon>Lophotrochozoa</taxon>
        <taxon>Mollusca</taxon>
        <taxon>Gastropoda</taxon>
        <taxon>Heterobranchia</taxon>
        <taxon>Euthyneura</taxon>
        <taxon>Panpulmonata</taxon>
        <taxon>Eupulmonata</taxon>
        <taxon>Stylommatophora</taxon>
        <taxon>Helicina</taxon>
        <taxon>Arionoidea</taxon>
        <taxon>Arionidae</taxon>
        <taxon>Arion</taxon>
    </lineage>
</organism>
<evidence type="ECO:0000313" key="2">
    <source>
        <dbReference type="EMBL" id="CEK71329.1"/>
    </source>
</evidence>
<proteinExistence type="predicted"/>
<keyword evidence="1" id="KW-1133">Transmembrane helix</keyword>
<sequence>MIGNIVKIMVQTSCIFGYIIICYLPLLLFVVHEGVECNERGDHLTDTAVVNG</sequence>
<evidence type="ECO:0000256" key="1">
    <source>
        <dbReference type="SAM" id="Phobius"/>
    </source>
</evidence>